<dbReference type="PANTHER" id="PTHR48434:SF1">
    <property type="entry name" value="(RAPE) HYPOTHETICAL PROTEIN"/>
    <property type="match status" value="1"/>
</dbReference>
<comment type="caution">
    <text evidence="3">The sequence shown here is derived from an EMBL/GenBank/DDBJ whole genome shotgun (WGS) entry which is preliminary data.</text>
</comment>
<keyword evidence="1" id="KW-0863">Zinc-finger</keyword>
<dbReference type="Proteomes" id="UP000824120">
    <property type="component" value="Chromosome 12"/>
</dbReference>
<keyword evidence="1" id="KW-0862">Zinc</keyword>
<reference evidence="3 4" key="1">
    <citation type="submission" date="2020-09" db="EMBL/GenBank/DDBJ databases">
        <title>De no assembly of potato wild relative species, Solanum commersonii.</title>
        <authorList>
            <person name="Cho K."/>
        </authorList>
    </citation>
    <scope>NUCLEOTIDE SEQUENCE [LARGE SCALE GENOMIC DNA]</scope>
    <source>
        <strain evidence="3">LZ3.2</strain>
        <tissue evidence="3">Leaf</tissue>
    </source>
</reference>
<dbReference type="GO" id="GO:0008270">
    <property type="term" value="F:zinc ion binding"/>
    <property type="evidence" value="ECO:0007669"/>
    <property type="project" value="UniProtKB-KW"/>
</dbReference>
<dbReference type="InterPro" id="IPR001878">
    <property type="entry name" value="Znf_CCHC"/>
</dbReference>
<organism evidence="3 4">
    <name type="scientific">Solanum commersonii</name>
    <name type="common">Commerson's wild potato</name>
    <name type="synonym">Commerson's nightshade</name>
    <dbReference type="NCBI Taxonomy" id="4109"/>
    <lineage>
        <taxon>Eukaryota</taxon>
        <taxon>Viridiplantae</taxon>
        <taxon>Streptophyta</taxon>
        <taxon>Embryophyta</taxon>
        <taxon>Tracheophyta</taxon>
        <taxon>Spermatophyta</taxon>
        <taxon>Magnoliopsida</taxon>
        <taxon>eudicotyledons</taxon>
        <taxon>Gunneridae</taxon>
        <taxon>Pentapetalae</taxon>
        <taxon>asterids</taxon>
        <taxon>lamiids</taxon>
        <taxon>Solanales</taxon>
        <taxon>Solanaceae</taxon>
        <taxon>Solanoideae</taxon>
        <taxon>Solaneae</taxon>
        <taxon>Solanum</taxon>
    </lineage>
</organism>
<evidence type="ECO:0000313" key="3">
    <source>
        <dbReference type="EMBL" id="KAG5571216.1"/>
    </source>
</evidence>
<dbReference type="OrthoDB" id="1306342at2759"/>
<dbReference type="Gene3D" id="4.10.60.10">
    <property type="entry name" value="Zinc finger, CCHC-type"/>
    <property type="match status" value="1"/>
</dbReference>
<dbReference type="EMBL" id="JACXVP010000012">
    <property type="protein sequence ID" value="KAG5571216.1"/>
    <property type="molecule type" value="Genomic_DNA"/>
</dbReference>
<dbReference type="PROSITE" id="PS50158">
    <property type="entry name" value="ZF_CCHC"/>
    <property type="match status" value="1"/>
</dbReference>
<dbReference type="SMART" id="SM00343">
    <property type="entry name" value="ZnF_C2HC"/>
    <property type="match status" value="1"/>
</dbReference>
<name>A0A9J5W7R1_SOLCO</name>
<evidence type="ECO:0000313" key="4">
    <source>
        <dbReference type="Proteomes" id="UP000824120"/>
    </source>
</evidence>
<dbReference type="GO" id="GO:0003676">
    <property type="term" value="F:nucleic acid binding"/>
    <property type="evidence" value="ECO:0007669"/>
    <property type="project" value="InterPro"/>
</dbReference>
<proteinExistence type="predicted"/>
<dbReference type="SUPFAM" id="SSF57756">
    <property type="entry name" value="Retrovirus zinc finger-like domains"/>
    <property type="match status" value="1"/>
</dbReference>
<sequence length="338" mass="40338">MKDNNWENSVNSSLWIYLKQVPKIRSIFPRKYLLERIIRNGRKGELKRKKEELRLISKYTCHKCGRFGHYARDCKVKKKIKTLDIDDNIKESLCKIMLNSDSGTSETEYSSHKEYSTSEDLKALHQEDYMPSDEDCLPCHQGLECEKEGEKEDDLYKIYSQFKELSINVIDNDKVIELLQIVKDLEIRAQIIDKINDPWKLMHRYLDSTQHATPAYKYRMHYEIILSSTGSGEFQHFYRMHYEIILSLTGSGEFQHFYPVNTKKVYNFSKIIIKKIISPEDWGINTLKEMDYIHPDQKLVVKYNYWDYKESFFKTFLYENANKKHSWFIKICSHVAKQ</sequence>
<feature type="domain" description="CCHC-type" evidence="2">
    <location>
        <begin position="61"/>
        <end position="75"/>
    </location>
</feature>
<dbReference type="PANTHER" id="PTHR48434">
    <property type="entry name" value="(RAPE) HYPOTHETICAL PROTEIN"/>
    <property type="match status" value="1"/>
</dbReference>
<accession>A0A9J5W7R1</accession>
<keyword evidence="4" id="KW-1185">Reference proteome</keyword>
<gene>
    <name evidence="3" type="ORF">H5410_060982</name>
</gene>
<dbReference type="InterPro" id="IPR036875">
    <property type="entry name" value="Znf_CCHC_sf"/>
</dbReference>
<evidence type="ECO:0000256" key="1">
    <source>
        <dbReference type="PROSITE-ProRule" id="PRU00047"/>
    </source>
</evidence>
<dbReference type="AlphaFoldDB" id="A0A9J5W7R1"/>
<keyword evidence="1" id="KW-0479">Metal-binding</keyword>
<dbReference type="Pfam" id="PF00098">
    <property type="entry name" value="zf-CCHC"/>
    <property type="match status" value="1"/>
</dbReference>
<evidence type="ECO:0000259" key="2">
    <source>
        <dbReference type="PROSITE" id="PS50158"/>
    </source>
</evidence>
<protein>
    <recommendedName>
        <fullName evidence="2">CCHC-type domain-containing protein</fullName>
    </recommendedName>
</protein>